<accession>A0A9P5VJ80</accession>
<organism evidence="1 2">
    <name type="scientific">Podila minutissima</name>
    <dbReference type="NCBI Taxonomy" id="64525"/>
    <lineage>
        <taxon>Eukaryota</taxon>
        <taxon>Fungi</taxon>
        <taxon>Fungi incertae sedis</taxon>
        <taxon>Mucoromycota</taxon>
        <taxon>Mortierellomycotina</taxon>
        <taxon>Mortierellomycetes</taxon>
        <taxon>Mortierellales</taxon>
        <taxon>Mortierellaceae</taxon>
        <taxon>Podila</taxon>
    </lineage>
</organism>
<dbReference type="EMBL" id="JAAAUY010000634">
    <property type="protein sequence ID" value="KAF9327736.1"/>
    <property type="molecule type" value="Genomic_DNA"/>
</dbReference>
<reference evidence="1" key="1">
    <citation type="journal article" date="2020" name="Fungal Divers.">
        <title>Resolving the Mortierellaceae phylogeny through synthesis of multi-gene phylogenetics and phylogenomics.</title>
        <authorList>
            <person name="Vandepol N."/>
            <person name="Liber J."/>
            <person name="Desiro A."/>
            <person name="Na H."/>
            <person name="Kennedy M."/>
            <person name="Barry K."/>
            <person name="Grigoriev I.V."/>
            <person name="Miller A.N."/>
            <person name="O'Donnell K."/>
            <person name="Stajich J.E."/>
            <person name="Bonito G."/>
        </authorList>
    </citation>
    <scope>NUCLEOTIDE SEQUENCE</scope>
    <source>
        <strain evidence="1">NVP1</strain>
    </source>
</reference>
<gene>
    <name evidence="1" type="ORF">BG006_009009</name>
</gene>
<feature type="non-terminal residue" evidence="1">
    <location>
        <position position="176"/>
    </location>
</feature>
<name>A0A9P5VJ80_9FUNG</name>
<sequence length="176" mass="19609">MLAASQKFKFSSTEKELDLVSPKASHEPLFVYVDDVLKAFKIRGADSFKADGRTITCMRDDNGTMYHPKRIPCHPGCVIQVVYETPQSDKSNVLKDLDSSEPVNTTLSRHMTIHINSQLKTLNSAVELANHSGYPLHAKAMQDLIKKHLGPSTNVEHNQQKLEQDVGILAQKADNL</sequence>
<comment type="caution">
    <text evidence="1">The sequence shown here is derived from an EMBL/GenBank/DDBJ whole genome shotgun (WGS) entry which is preliminary data.</text>
</comment>
<protein>
    <submittedName>
        <fullName evidence="1">Uncharacterized protein</fullName>
    </submittedName>
</protein>
<dbReference type="Proteomes" id="UP000696485">
    <property type="component" value="Unassembled WGS sequence"/>
</dbReference>
<dbReference type="AlphaFoldDB" id="A0A9P5VJ80"/>
<evidence type="ECO:0000313" key="1">
    <source>
        <dbReference type="EMBL" id="KAF9327736.1"/>
    </source>
</evidence>
<evidence type="ECO:0000313" key="2">
    <source>
        <dbReference type="Proteomes" id="UP000696485"/>
    </source>
</evidence>
<keyword evidence="2" id="KW-1185">Reference proteome</keyword>
<proteinExistence type="predicted"/>